<dbReference type="EnsemblMetazoa" id="CJA37180a.1">
    <property type="protein sequence ID" value="CJA37180a.1"/>
    <property type="gene ID" value="WBGene00213027"/>
</dbReference>
<dbReference type="Proteomes" id="UP000005237">
    <property type="component" value="Unassembled WGS sequence"/>
</dbReference>
<evidence type="ECO:0000256" key="1">
    <source>
        <dbReference type="SAM" id="Phobius"/>
    </source>
</evidence>
<dbReference type="AlphaFoldDB" id="A0A8R1IPJ5"/>
<sequence>MRELLSGELTYRTATLFLSTAIIVLSIYPATHFCVLPIALLIILINGFYVLCAWKFDMEWLLTAQWCSFILLIFCLFLPTIVPIFVSAWTGSMNLSYIQSRFAILMVEELEIVRRRKFLQKSNKRFQPVNLKAVMTAKTIKDIPNLIPFIEIDHNYSMHSLETFKR</sequence>
<keyword evidence="1" id="KW-1133">Transmembrane helix</keyword>
<feature type="transmembrane region" description="Helical" evidence="1">
    <location>
        <begin position="9"/>
        <end position="29"/>
    </location>
</feature>
<feature type="transmembrane region" description="Helical" evidence="1">
    <location>
        <begin position="35"/>
        <end position="54"/>
    </location>
</feature>
<keyword evidence="1" id="KW-0472">Membrane</keyword>
<keyword evidence="1" id="KW-0812">Transmembrane</keyword>
<protein>
    <submittedName>
        <fullName evidence="2">Uncharacterized protein</fullName>
    </submittedName>
</protein>
<reference evidence="2" key="2">
    <citation type="submission" date="2022-06" db="UniProtKB">
        <authorList>
            <consortium name="EnsemblMetazoa"/>
        </authorList>
    </citation>
    <scope>IDENTIFICATION</scope>
    <source>
        <strain evidence="2">DF5081</strain>
    </source>
</reference>
<feature type="transmembrane region" description="Helical" evidence="1">
    <location>
        <begin position="66"/>
        <end position="89"/>
    </location>
</feature>
<accession>A0A8R1IPJ5</accession>
<keyword evidence="3" id="KW-1185">Reference proteome</keyword>
<evidence type="ECO:0000313" key="2">
    <source>
        <dbReference type="EnsemblMetazoa" id="CJA37180a.1"/>
    </source>
</evidence>
<organism evidence="2 3">
    <name type="scientific">Caenorhabditis japonica</name>
    <dbReference type="NCBI Taxonomy" id="281687"/>
    <lineage>
        <taxon>Eukaryota</taxon>
        <taxon>Metazoa</taxon>
        <taxon>Ecdysozoa</taxon>
        <taxon>Nematoda</taxon>
        <taxon>Chromadorea</taxon>
        <taxon>Rhabditida</taxon>
        <taxon>Rhabditina</taxon>
        <taxon>Rhabditomorpha</taxon>
        <taxon>Rhabditoidea</taxon>
        <taxon>Rhabditidae</taxon>
        <taxon>Peloderinae</taxon>
        <taxon>Caenorhabditis</taxon>
    </lineage>
</organism>
<reference evidence="3" key="1">
    <citation type="submission" date="2010-08" db="EMBL/GenBank/DDBJ databases">
        <authorList>
            <consortium name="Caenorhabditis japonica Sequencing Consortium"/>
            <person name="Wilson R.K."/>
        </authorList>
    </citation>
    <scope>NUCLEOTIDE SEQUENCE [LARGE SCALE GENOMIC DNA]</scope>
    <source>
        <strain evidence="3">DF5081</strain>
    </source>
</reference>
<evidence type="ECO:0000313" key="3">
    <source>
        <dbReference type="Proteomes" id="UP000005237"/>
    </source>
</evidence>
<proteinExistence type="predicted"/>
<name>A0A8R1IPJ5_CAEJA</name>